<gene>
    <name evidence="1" type="ORF">Prubr_26630</name>
</gene>
<protein>
    <submittedName>
        <fullName evidence="1">Uncharacterized protein</fullName>
    </submittedName>
</protein>
<accession>A0A810MX43</accession>
<reference evidence="1" key="1">
    <citation type="submission" date="2020-08" db="EMBL/GenBank/DDBJ databases">
        <title>Whole genome shotgun sequence of Polymorphospora rubra NBRC 101157.</title>
        <authorList>
            <person name="Komaki H."/>
            <person name="Tamura T."/>
        </authorList>
    </citation>
    <scope>NUCLEOTIDE SEQUENCE</scope>
    <source>
        <strain evidence="1">NBRC 101157</strain>
    </source>
</reference>
<sequence>MDAGVDLLPTEAIRPTGTDQPFRWELSTNRLKLYGGRSQRGGAGHAAAHAAVGVVRASKPLKLSLILTGRR</sequence>
<evidence type="ECO:0000313" key="2">
    <source>
        <dbReference type="Proteomes" id="UP000680866"/>
    </source>
</evidence>
<keyword evidence="2" id="KW-1185">Reference proteome</keyword>
<dbReference type="EMBL" id="AP023359">
    <property type="protein sequence ID" value="BCJ65642.1"/>
    <property type="molecule type" value="Genomic_DNA"/>
</dbReference>
<proteinExistence type="predicted"/>
<dbReference type="KEGG" id="pry:Prubr_26630"/>
<dbReference type="Proteomes" id="UP000680866">
    <property type="component" value="Chromosome"/>
</dbReference>
<dbReference type="AlphaFoldDB" id="A0A810MX43"/>
<organism evidence="1 2">
    <name type="scientific">Polymorphospora rubra</name>
    <dbReference type="NCBI Taxonomy" id="338584"/>
    <lineage>
        <taxon>Bacteria</taxon>
        <taxon>Bacillati</taxon>
        <taxon>Actinomycetota</taxon>
        <taxon>Actinomycetes</taxon>
        <taxon>Micromonosporales</taxon>
        <taxon>Micromonosporaceae</taxon>
        <taxon>Polymorphospora</taxon>
    </lineage>
</organism>
<evidence type="ECO:0000313" key="1">
    <source>
        <dbReference type="EMBL" id="BCJ65642.1"/>
    </source>
</evidence>
<name>A0A810MX43_9ACTN</name>